<gene>
    <name evidence="2" type="ORF">CMMCAS07_03010</name>
</gene>
<proteinExistence type="predicted"/>
<reference evidence="2 3" key="1">
    <citation type="submission" date="2016-08" db="EMBL/GenBank/DDBJ databases">
        <title>Genome sequence of Clavibacter michiganensis subsp. michiganensis strain CASJ007.</title>
        <authorList>
            <person name="Thapa S.P."/>
            <person name="Coaker G."/>
        </authorList>
    </citation>
    <scope>NUCLEOTIDE SEQUENCE [LARGE SCALE GENOMIC DNA]</scope>
    <source>
        <strain evidence="2">CASJ007</strain>
    </source>
</reference>
<sequence>MVAVTSASPAAVDAVCEPWPSPSRGETYSPVAAVPMFSWPKPVTK</sequence>
<comment type="caution">
    <text evidence="2">The sequence shown here is derived from an EMBL/GenBank/DDBJ whole genome shotgun (WGS) entry which is preliminary data.</text>
</comment>
<evidence type="ECO:0000256" key="1">
    <source>
        <dbReference type="SAM" id="MobiDB-lite"/>
    </source>
</evidence>
<name>A0A251XL19_CLAMM</name>
<dbReference type="AlphaFoldDB" id="A0A251XL19"/>
<evidence type="ECO:0000313" key="3">
    <source>
        <dbReference type="Proteomes" id="UP000195062"/>
    </source>
</evidence>
<feature type="region of interest" description="Disordered" evidence="1">
    <location>
        <begin position="1"/>
        <end position="26"/>
    </location>
</feature>
<protein>
    <submittedName>
        <fullName evidence="2">Uncharacterized protein</fullName>
    </submittedName>
</protein>
<evidence type="ECO:0000313" key="2">
    <source>
        <dbReference type="EMBL" id="OUE03889.1"/>
    </source>
</evidence>
<dbReference type="EMBL" id="MDHH01000001">
    <property type="protein sequence ID" value="OUE03889.1"/>
    <property type="molecule type" value="Genomic_DNA"/>
</dbReference>
<organism evidence="2 3">
    <name type="scientific">Clavibacter michiganensis subsp. michiganensis</name>
    <dbReference type="NCBI Taxonomy" id="33013"/>
    <lineage>
        <taxon>Bacteria</taxon>
        <taxon>Bacillati</taxon>
        <taxon>Actinomycetota</taxon>
        <taxon>Actinomycetes</taxon>
        <taxon>Micrococcales</taxon>
        <taxon>Microbacteriaceae</taxon>
        <taxon>Clavibacter</taxon>
    </lineage>
</organism>
<dbReference type="Proteomes" id="UP000195062">
    <property type="component" value="Unassembled WGS sequence"/>
</dbReference>
<accession>A0A251XL19</accession>
<keyword evidence="3" id="KW-1185">Reference proteome</keyword>